<dbReference type="Pfam" id="PF02576">
    <property type="entry name" value="RimP_N"/>
    <property type="match status" value="1"/>
</dbReference>
<sequence>MTKREEIIQKVWELAEPVVISLGLELVDVEFQRERQGWVLRLYIDKPGGVNLGDCVRVSEVLGDLLDAKDFIHHAYHLEVSSPGLDRPLRKKEDFKRFAGDKVRIQMEEPIEGRRNFTGLLRGIEGEDILLEVDGRLWRLPRDKVKKANIKYEFDV</sequence>
<dbReference type="PANTHER" id="PTHR33867:SF1">
    <property type="entry name" value="RIBOSOME MATURATION FACTOR RIMP"/>
    <property type="match status" value="1"/>
</dbReference>
<dbReference type="Pfam" id="PF17384">
    <property type="entry name" value="DUF150_C"/>
    <property type="match status" value="1"/>
</dbReference>
<dbReference type="Gene3D" id="3.30.300.70">
    <property type="entry name" value="RimP-like superfamily, N-terminal"/>
    <property type="match status" value="1"/>
</dbReference>
<comment type="caution">
    <text evidence="6">The sequence shown here is derived from an EMBL/GenBank/DDBJ whole genome shotgun (WGS) entry which is preliminary data.</text>
</comment>
<organism evidence="6">
    <name type="scientific">Thermodesulfatator atlanticus</name>
    <dbReference type="NCBI Taxonomy" id="501497"/>
    <lineage>
        <taxon>Bacteria</taxon>
        <taxon>Pseudomonadati</taxon>
        <taxon>Thermodesulfobacteriota</taxon>
        <taxon>Thermodesulfobacteria</taxon>
        <taxon>Thermodesulfobacteriales</taxon>
        <taxon>Thermodesulfatatoraceae</taxon>
        <taxon>Thermodesulfatator</taxon>
    </lineage>
</organism>
<dbReference type="GO" id="GO:0006412">
    <property type="term" value="P:translation"/>
    <property type="evidence" value="ECO:0007669"/>
    <property type="project" value="TreeGrafter"/>
</dbReference>
<comment type="subcellular location">
    <subcellularLocation>
        <location evidence="3">Cytoplasm</location>
    </subcellularLocation>
</comment>
<dbReference type="InterPro" id="IPR003728">
    <property type="entry name" value="Ribosome_maturation_RimP"/>
</dbReference>
<dbReference type="PANTHER" id="PTHR33867">
    <property type="entry name" value="RIBOSOME MATURATION FACTOR RIMP"/>
    <property type="match status" value="1"/>
</dbReference>
<dbReference type="GO" id="GO:0005829">
    <property type="term" value="C:cytosol"/>
    <property type="evidence" value="ECO:0007669"/>
    <property type="project" value="TreeGrafter"/>
</dbReference>
<dbReference type="HAMAP" id="MF_01077">
    <property type="entry name" value="RimP"/>
    <property type="match status" value="1"/>
</dbReference>
<dbReference type="SUPFAM" id="SSF75420">
    <property type="entry name" value="YhbC-like, N-terminal domain"/>
    <property type="match status" value="1"/>
</dbReference>
<dbReference type="GO" id="GO:0000028">
    <property type="term" value="P:ribosomal small subunit assembly"/>
    <property type="evidence" value="ECO:0007669"/>
    <property type="project" value="TreeGrafter"/>
</dbReference>
<dbReference type="InterPro" id="IPR035956">
    <property type="entry name" value="RimP_N_sf"/>
</dbReference>
<dbReference type="InterPro" id="IPR036847">
    <property type="entry name" value="RimP_C_sf"/>
</dbReference>
<keyword evidence="1 3" id="KW-0963">Cytoplasm</keyword>
<evidence type="ECO:0000259" key="4">
    <source>
        <dbReference type="Pfam" id="PF02576"/>
    </source>
</evidence>
<gene>
    <name evidence="3" type="primary">rimP</name>
    <name evidence="6" type="ORF">ENJ96_06375</name>
</gene>
<dbReference type="InterPro" id="IPR028989">
    <property type="entry name" value="RimP_N"/>
</dbReference>
<keyword evidence="2 3" id="KW-0690">Ribosome biogenesis</keyword>
<evidence type="ECO:0000256" key="3">
    <source>
        <dbReference type="HAMAP-Rule" id="MF_01077"/>
    </source>
</evidence>
<dbReference type="Gene3D" id="2.30.30.180">
    <property type="entry name" value="Ribosome maturation factor RimP, C-terminal domain"/>
    <property type="match status" value="1"/>
</dbReference>
<dbReference type="Proteomes" id="UP000886101">
    <property type="component" value="Unassembled WGS sequence"/>
</dbReference>
<dbReference type="InterPro" id="IPR028998">
    <property type="entry name" value="RimP_C"/>
</dbReference>
<accession>A0A7V5P094</accession>
<evidence type="ECO:0000313" key="6">
    <source>
        <dbReference type="EMBL" id="HHI97460.1"/>
    </source>
</evidence>
<dbReference type="EMBL" id="DROK01000184">
    <property type="protein sequence ID" value="HHI97460.1"/>
    <property type="molecule type" value="Genomic_DNA"/>
</dbReference>
<comment type="function">
    <text evidence="3">Required for maturation of 30S ribosomal subunits.</text>
</comment>
<dbReference type="CDD" id="cd01734">
    <property type="entry name" value="YlxS_C"/>
    <property type="match status" value="1"/>
</dbReference>
<evidence type="ECO:0000256" key="1">
    <source>
        <dbReference type="ARBA" id="ARBA00022490"/>
    </source>
</evidence>
<feature type="domain" description="Ribosome maturation factor RimP N-terminal" evidence="4">
    <location>
        <begin position="14"/>
        <end position="86"/>
    </location>
</feature>
<protein>
    <recommendedName>
        <fullName evidence="3">Ribosome maturation factor RimP</fullName>
    </recommendedName>
</protein>
<dbReference type="FunFam" id="3.30.300.70:FF:000001">
    <property type="entry name" value="Ribosome maturation factor RimP"/>
    <property type="match status" value="1"/>
</dbReference>
<evidence type="ECO:0000259" key="5">
    <source>
        <dbReference type="Pfam" id="PF17384"/>
    </source>
</evidence>
<dbReference type="AlphaFoldDB" id="A0A7V5P094"/>
<name>A0A7V5P094_9BACT</name>
<evidence type="ECO:0000256" key="2">
    <source>
        <dbReference type="ARBA" id="ARBA00022517"/>
    </source>
</evidence>
<proteinExistence type="inferred from homology"/>
<dbReference type="SUPFAM" id="SSF74942">
    <property type="entry name" value="YhbC-like, C-terminal domain"/>
    <property type="match status" value="1"/>
</dbReference>
<reference evidence="6" key="1">
    <citation type="journal article" date="2020" name="mSystems">
        <title>Genome- and Community-Level Interaction Insights into Carbon Utilization and Element Cycling Functions of Hydrothermarchaeota in Hydrothermal Sediment.</title>
        <authorList>
            <person name="Zhou Z."/>
            <person name="Liu Y."/>
            <person name="Xu W."/>
            <person name="Pan J."/>
            <person name="Luo Z.H."/>
            <person name="Li M."/>
        </authorList>
    </citation>
    <scope>NUCLEOTIDE SEQUENCE [LARGE SCALE GENOMIC DNA]</scope>
    <source>
        <strain evidence="6">HyVt-533</strain>
    </source>
</reference>
<comment type="similarity">
    <text evidence="3">Belongs to the RimP family.</text>
</comment>
<feature type="domain" description="Ribosome maturation factor RimP C-terminal" evidence="5">
    <location>
        <begin position="89"/>
        <end position="154"/>
    </location>
</feature>